<evidence type="ECO:0000256" key="1">
    <source>
        <dbReference type="SAM" id="MobiDB-lite"/>
    </source>
</evidence>
<feature type="compositionally biased region" description="Polar residues" evidence="1">
    <location>
        <begin position="31"/>
        <end position="45"/>
    </location>
</feature>
<evidence type="ECO:0000313" key="2">
    <source>
        <dbReference type="EMBL" id="KXB02396.1"/>
    </source>
</evidence>
<feature type="compositionally biased region" description="Basic and acidic residues" evidence="1">
    <location>
        <begin position="16"/>
        <end position="27"/>
    </location>
</feature>
<comment type="caution">
    <text evidence="2">The sequence shown here is derived from an EMBL/GenBank/DDBJ whole genome shotgun (WGS) entry which is preliminary data.</text>
</comment>
<feature type="region of interest" description="Disordered" evidence="1">
    <location>
        <begin position="16"/>
        <end position="79"/>
    </location>
</feature>
<dbReference type="AlphaFoldDB" id="A0A133V7J8"/>
<name>A0A133V7J8_9EURY</name>
<gene>
    <name evidence="2" type="ORF">AKJ44_00605</name>
</gene>
<sequence>MKEIRESAEEIVDSFKEVTKDLPKEEETYYGQDTLNVMRQDQSPSPKEEREEFERGFKKIMPESDEDGNLKVEVGEWTE</sequence>
<dbReference type="Proteomes" id="UP000070035">
    <property type="component" value="Unassembled WGS sequence"/>
</dbReference>
<reference evidence="2 3" key="1">
    <citation type="journal article" date="2016" name="Sci. Rep.">
        <title>Metabolic traits of an uncultured archaeal lineage -MSBL1- from brine pools of the Red Sea.</title>
        <authorList>
            <person name="Mwirichia R."/>
            <person name="Alam I."/>
            <person name="Rashid M."/>
            <person name="Vinu M."/>
            <person name="Ba-Alawi W."/>
            <person name="Anthony Kamau A."/>
            <person name="Kamanda Ngugi D."/>
            <person name="Goker M."/>
            <person name="Klenk H.P."/>
            <person name="Bajic V."/>
            <person name="Stingl U."/>
        </authorList>
    </citation>
    <scope>NUCLEOTIDE SEQUENCE [LARGE SCALE GENOMIC DNA]</scope>
    <source>
        <strain evidence="2">SCGC-AAA261F17</strain>
    </source>
</reference>
<accession>A0A133V7J8</accession>
<evidence type="ECO:0008006" key="4">
    <source>
        <dbReference type="Google" id="ProtNLM"/>
    </source>
</evidence>
<evidence type="ECO:0000313" key="3">
    <source>
        <dbReference type="Proteomes" id="UP000070035"/>
    </source>
</evidence>
<proteinExistence type="predicted"/>
<organism evidence="2 3">
    <name type="scientific">candidate division MSBL1 archaeon SCGC-AAA261F17</name>
    <dbReference type="NCBI Taxonomy" id="1698274"/>
    <lineage>
        <taxon>Archaea</taxon>
        <taxon>Methanobacteriati</taxon>
        <taxon>Methanobacteriota</taxon>
        <taxon>candidate division MSBL1</taxon>
    </lineage>
</organism>
<feature type="compositionally biased region" description="Basic and acidic residues" evidence="1">
    <location>
        <begin position="46"/>
        <end position="79"/>
    </location>
</feature>
<dbReference type="EMBL" id="LHXY01000004">
    <property type="protein sequence ID" value="KXB02396.1"/>
    <property type="molecule type" value="Genomic_DNA"/>
</dbReference>
<keyword evidence="3" id="KW-1185">Reference proteome</keyword>
<protein>
    <recommendedName>
        <fullName evidence="4">Asp-tRNA(Asn) amidotransferase GatCAB subunit C</fullName>
    </recommendedName>
</protein>